<gene>
    <name evidence="2" type="ORF">ACFYTH_05635</name>
</gene>
<proteinExistence type="predicted"/>
<comment type="caution">
    <text evidence="2">The sequence shown here is derived from an EMBL/GenBank/DDBJ whole genome shotgun (WGS) entry which is preliminary data.</text>
</comment>
<name>A0ABW6NEX8_9NOCA</name>
<keyword evidence="3" id="KW-1185">Reference proteome</keyword>
<accession>A0ABW6NEX8</accession>
<dbReference type="EMBL" id="JBIALX010000002">
    <property type="protein sequence ID" value="MFF0452836.1"/>
    <property type="molecule type" value="Genomic_DNA"/>
</dbReference>
<reference evidence="2 3" key="1">
    <citation type="submission" date="2024-10" db="EMBL/GenBank/DDBJ databases">
        <title>The Natural Products Discovery Center: Release of the First 8490 Sequenced Strains for Exploring Actinobacteria Biosynthetic Diversity.</title>
        <authorList>
            <person name="Kalkreuter E."/>
            <person name="Kautsar S.A."/>
            <person name="Yang D."/>
            <person name="Bader C.D."/>
            <person name="Teijaro C.N."/>
            <person name="Fluegel L."/>
            <person name="Davis C.M."/>
            <person name="Simpson J.R."/>
            <person name="Lauterbach L."/>
            <person name="Steele A.D."/>
            <person name="Gui C."/>
            <person name="Meng S."/>
            <person name="Li G."/>
            <person name="Viehrig K."/>
            <person name="Ye F."/>
            <person name="Su P."/>
            <person name="Kiefer A.F."/>
            <person name="Nichols A."/>
            <person name="Cepeda A.J."/>
            <person name="Yan W."/>
            <person name="Fan B."/>
            <person name="Jiang Y."/>
            <person name="Adhikari A."/>
            <person name="Zheng C.-J."/>
            <person name="Schuster L."/>
            <person name="Cowan T.M."/>
            <person name="Smanski M.J."/>
            <person name="Chevrette M.G."/>
            <person name="De Carvalho L.P.S."/>
            <person name="Shen B."/>
        </authorList>
    </citation>
    <scope>NUCLEOTIDE SEQUENCE [LARGE SCALE GENOMIC DNA]</scope>
    <source>
        <strain evidence="2 3">NPDC004550</strain>
    </source>
</reference>
<organism evidence="2 3">
    <name type="scientific">Nocardia africana</name>
    <dbReference type="NCBI Taxonomy" id="134964"/>
    <lineage>
        <taxon>Bacteria</taxon>
        <taxon>Bacillati</taxon>
        <taxon>Actinomycetota</taxon>
        <taxon>Actinomycetes</taxon>
        <taxon>Mycobacteriales</taxon>
        <taxon>Nocardiaceae</taxon>
        <taxon>Nocardia</taxon>
    </lineage>
</organism>
<dbReference type="RefSeq" id="WP_387249543.1">
    <property type="nucleotide sequence ID" value="NZ_JBIALX010000002.1"/>
</dbReference>
<keyword evidence="1" id="KW-0732">Signal</keyword>
<sequence>MKTIVQATATSVLVAAAVAAATATASASGPGAGSSASPSDSVSVQLLPGVEYAADVASQSTRLTTPFGTLTTDAGRLQVRDLQGDSIWGDSAATSISAEVGTVFPTAQAVAAKPGSGTTPTEVEAPAAALVDGGEPHDSSADIEAALGVVSMNFGLASSVGAMVGGVGGMVVGCPIGAVTGGLVAVPTTLATMTLPAAAFGCLIGAGTFGGLGAIIGGAVIGAPVGIATAIQQYNILHAQGDL</sequence>
<evidence type="ECO:0000313" key="2">
    <source>
        <dbReference type="EMBL" id="MFF0452836.1"/>
    </source>
</evidence>
<dbReference type="Proteomes" id="UP001601521">
    <property type="component" value="Unassembled WGS sequence"/>
</dbReference>
<feature type="signal peptide" evidence="1">
    <location>
        <begin position="1"/>
        <end position="27"/>
    </location>
</feature>
<protein>
    <submittedName>
        <fullName evidence="2">Uncharacterized protein</fullName>
    </submittedName>
</protein>
<evidence type="ECO:0000313" key="3">
    <source>
        <dbReference type="Proteomes" id="UP001601521"/>
    </source>
</evidence>
<feature type="chain" id="PRO_5046087946" evidence="1">
    <location>
        <begin position="28"/>
        <end position="243"/>
    </location>
</feature>
<evidence type="ECO:0000256" key="1">
    <source>
        <dbReference type="SAM" id="SignalP"/>
    </source>
</evidence>